<dbReference type="SMART" id="SM00449">
    <property type="entry name" value="SPRY"/>
    <property type="match status" value="1"/>
</dbReference>
<dbReference type="InterPro" id="IPR013320">
    <property type="entry name" value="ConA-like_dom_sf"/>
</dbReference>
<dbReference type="InterPro" id="IPR001870">
    <property type="entry name" value="B30.2/SPRY"/>
</dbReference>
<evidence type="ECO:0000259" key="3">
    <source>
        <dbReference type="PROSITE" id="PS50188"/>
    </source>
</evidence>
<evidence type="ECO:0000313" key="5">
    <source>
        <dbReference type="WBParaSite" id="Gr19_v10_g3101.t1"/>
    </source>
</evidence>
<feature type="region of interest" description="Disordered" evidence="2">
    <location>
        <begin position="1"/>
        <end position="29"/>
    </location>
</feature>
<dbReference type="PANTHER" id="PTHR12864">
    <property type="entry name" value="RAN BINDING PROTEIN 9-RELATED"/>
    <property type="match status" value="1"/>
</dbReference>
<dbReference type="InterPro" id="IPR044736">
    <property type="entry name" value="Gid1/RanBPM/SPLA_SPRY"/>
</dbReference>
<accession>A0A914HPS6</accession>
<feature type="region of interest" description="Disordered" evidence="2">
    <location>
        <begin position="147"/>
        <end position="167"/>
    </location>
</feature>
<protein>
    <submittedName>
        <fullName evidence="5">B30.2/SPRY domain-containing protein</fullName>
    </submittedName>
</protein>
<sequence length="524" mass="60175">MSISSESTDGGDIATDHHDQQENLGPTNLEPFEEMRLLLARIAELKRQMNSPTSSSVELVAQNENEKRPRALSCFMMLIMYRSWRRDFVWRRKNCIRQMRKSTEESFDKKLEEQMEEVKRVAKLENKALRAEHEELSTAHKNLKEEMKEQQKMDALKQQKETNDKIDSLKKDQQEQFANMIRGMEQKQKNEQEALQRNIQAMVVAELEKCQNKQQQTIDALTEKLTGSIDQLSLKNQELSDVHKKLMEEMKKQREMDALKQQTETNDKIDSLIKDQEQYANMIRGMEQKQKDGHEELQRKMDESLKTVEAMVVAELEQQELSNANKFVEIEQKNELNIVHLQKTVATLCDIGLINRWNSAACHPDLALSEPDRLIVQHNGEDWGSVRTEKPLLSKNPYFEVKILEEKGNIFVGLATIQMPLDKAHVGYHEGTYGYLSDGAFWGDEAEGCSRLINGEKPKFGVGDVVGCGVNLGTRQIIYTKNGERLDTANLFVDSAVDLFPCVSLGRPGTKIEANFGPDFKYKF</sequence>
<evidence type="ECO:0000256" key="2">
    <source>
        <dbReference type="SAM" id="MobiDB-lite"/>
    </source>
</evidence>
<reference evidence="5" key="1">
    <citation type="submission" date="2022-11" db="UniProtKB">
        <authorList>
            <consortium name="WormBaseParasite"/>
        </authorList>
    </citation>
    <scope>IDENTIFICATION</scope>
</reference>
<dbReference type="SUPFAM" id="SSF49899">
    <property type="entry name" value="Concanavalin A-like lectins/glucanases"/>
    <property type="match status" value="1"/>
</dbReference>
<keyword evidence="1" id="KW-0175">Coiled coil</keyword>
<evidence type="ECO:0000313" key="4">
    <source>
        <dbReference type="Proteomes" id="UP000887572"/>
    </source>
</evidence>
<dbReference type="PROSITE" id="PS50188">
    <property type="entry name" value="B302_SPRY"/>
    <property type="match status" value="1"/>
</dbReference>
<evidence type="ECO:0000256" key="1">
    <source>
        <dbReference type="SAM" id="Coils"/>
    </source>
</evidence>
<dbReference type="AlphaFoldDB" id="A0A914HPS6"/>
<dbReference type="InterPro" id="IPR003877">
    <property type="entry name" value="SPRY_dom"/>
</dbReference>
<dbReference type="InterPro" id="IPR043136">
    <property type="entry name" value="B30.2/SPRY_sf"/>
</dbReference>
<dbReference type="Pfam" id="PF00622">
    <property type="entry name" value="SPRY"/>
    <property type="match status" value="1"/>
</dbReference>
<feature type="domain" description="B30.2/SPRY" evidence="3">
    <location>
        <begin position="335"/>
        <end position="521"/>
    </location>
</feature>
<proteinExistence type="predicted"/>
<dbReference type="WBParaSite" id="Gr19_v10_g3101.t1">
    <property type="protein sequence ID" value="Gr19_v10_g3101.t1"/>
    <property type="gene ID" value="Gr19_v10_g3101"/>
</dbReference>
<dbReference type="InterPro" id="IPR050618">
    <property type="entry name" value="Ubq-SigPath_Reg"/>
</dbReference>
<name>A0A914HPS6_GLORO</name>
<dbReference type="CDD" id="cd12885">
    <property type="entry name" value="SPRY_RanBP_like"/>
    <property type="match status" value="1"/>
</dbReference>
<dbReference type="Proteomes" id="UP000887572">
    <property type="component" value="Unplaced"/>
</dbReference>
<feature type="coiled-coil region" evidence="1">
    <location>
        <begin position="204"/>
        <end position="256"/>
    </location>
</feature>
<organism evidence="4 5">
    <name type="scientific">Globodera rostochiensis</name>
    <name type="common">Golden nematode worm</name>
    <name type="synonym">Heterodera rostochiensis</name>
    <dbReference type="NCBI Taxonomy" id="31243"/>
    <lineage>
        <taxon>Eukaryota</taxon>
        <taxon>Metazoa</taxon>
        <taxon>Ecdysozoa</taxon>
        <taxon>Nematoda</taxon>
        <taxon>Chromadorea</taxon>
        <taxon>Rhabditida</taxon>
        <taxon>Tylenchina</taxon>
        <taxon>Tylenchomorpha</taxon>
        <taxon>Tylenchoidea</taxon>
        <taxon>Heteroderidae</taxon>
        <taxon>Heteroderinae</taxon>
        <taxon>Globodera</taxon>
    </lineage>
</organism>
<dbReference type="Gene3D" id="2.60.120.920">
    <property type="match status" value="1"/>
</dbReference>
<keyword evidence="4" id="KW-1185">Reference proteome</keyword>